<protein>
    <submittedName>
        <fullName evidence="2">Uncharacterized protein</fullName>
    </submittedName>
</protein>
<dbReference type="EMBL" id="PRLP01000045">
    <property type="protein sequence ID" value="PPC76665.1"/>
    <property type="molecule type" value="Genomic_DNA"/>
</dbReference>
<sequence length="502" mass="55657">MRLTDAALEDQRNAMRPIQASTTSTVSAADMAPAEQSATTSASSVPTADTPQPKRPRTTGLLNSLSQCLLGNSHRSARPQVWVASSERAETLSQRWNANPANVAATQQATDASLPEHFVNLPVRNIAEIARDTGVTPAALPQALKEQMQHWVQDLKQHPHASTAEHLDTMNLLYHLYNAAHHPDNQHDPALQWLAHFRHFDSFIEHFCPAGMATANEFARPRAQIADFVKRYIHGMAMPSQAVTLEDDGEGRFTPKKGCLLNQSCWAPLPGTVAKDPDFLAPWLQFRFYVSTPVLHEVNELLHRPQFFEKHLGHHTTLFHGTGSEALKGLHGIGESQAISSARSLVSQQTPITTGEWFSERDNEGKPKTGGSGGLGDVYSSGGGIREASYHVVRWFDEFPVTFCIDRQKQQDFNQQHNIKRDYENFANEGILLGPTVPLANVKAIVAPKANEDNVLLWLAQYCPDVPFVSQEAATIVDEHFSYLAKQKNARRKAPAGQHKFR</sequence>
<proteinExistence type="predicted"/>
<evidence type="ECO:0000313" key="3">
    <source>
        <dbReference type="Proteomes" id="UP000238196"/>
    </source>
</evidence>
<dbReference type="Proteomes" id="UP000238196">
    <property type="component" value="Unassembled WGS sequence"/>
</dbReference>
<name>A0A2S5KPW0_9PROT</name>
<comment type="caution">
    <text evidence="2">The sequence shown here is derived from an EMBL/GenBank/DDBJ whole genome shotgun (WGS) entry which is preliminary data.</text>
</comment>
<dbReference type="OrthoDB" id="10019804at2"/>
<dbReference type="AlphaFoldDB" id="A0A2S5KPW0"/>
<accession>A0A2S5KPW0</accession>
<evidence type="ECO:0000313" key="2">
    <source>
        <dbReference type="EMBL" id="PPC76665.1"/>
    </source>
</evidence>
<reference evidence="2 3" key="1">
    <citation type="submission" date="2018-02" db="EMBL/GenBank/DDBJ databases">
        <title>novel marine gammaproteobacteria from coastal saline agro ecosystem.</title>
        <authorList>
            <person name="Krishnan R."/>
            <person name="Ramesh Kumar N."/>
        </authorList>
    </citation>
    <scope>NUCLEOTIDE SEQUENCE [LARGE SCALE GENOMIC DNA]</scope>
    <source>
        <strain evidence="2 3">228</strain>
    </source>
</reference>
<feature type="compositionally biased region" description="Low complexity" evidence="1">
    <location>
        <begin position="37"/>
        <end position="50"/>
    </location>
</feature>
<evidence type="ECO:0000256" key="1">
    <source>
        <dbReference type="SAM" id="MobiDB-lite"/>
    </source>
</evidence>
<organism evidence="2 3">
    <name type="scientific">Proteobacteria bacterium 228</name>
    <dbReference type="NCBI Taxonomy" id="2083153"/>
    <lineage>
        <taxon>Bacteria</taxon>
        <taxon>Pseudomonadati</taxon>
        <taxon>Pseudomonadota</taxon>
    </lineage>
</organism>
<gene>
    <name evidence="2" type="ORF">C4K68_14335</name>
</gene>
<feature type="region of interest" description="Disordered" evidence="1">
    <location>
        <begin position="1"/>
        <end position="60"/>
    </location>
</feature>